<dbReference type="Proteomes" id="UP000007437">
    <property type="component" value="Chromosome"/>
</dbReference>
<dbReference type="HOGENOM" id="CLU_3041318_0_0_4"/>
<organism evidence="1 2">
    <name type="scientific">Mycetohabitans rhizoxinica (strain DSM 19002 / CIP 109453 / HKI 454)</name>
    <name type="common">Paraburkholderia rhizoxinica</name>
    <dbReference type="NCBI Taxonomy" id="882378"/>
    <lineage>
        <taxon>Bacteria</taxon>
        <taxon>Pseudomonadati</taxon>
        <taxon>Pseudomonadota</taxon>
        <taxon>Betaproteobacteria</taxon>
        <taxon>Burkholderiales</taxon>
        <taxon>Burkholderiaceae</taxon>
        <taxon>Mycetohabitans</taxon>
    </lineage>
</organism>
<protein>
    <submittedName>
        <fullName evidence="1">Uncharacterized protein</fullName>
    </submittedName>
</protein>
<dbReference type="AlphaFoldDB" id="E5AL03"/>
<sequence>MRFEEVYSDWQDKRLIGRTRALTQAEAAQLYTGWNVRQFHSGYQREHGGTRSYT</sequence>
<dbReference type="KEGG" id="brh:RBRH_04101"/>
<gene>
    <name evidence="1" type="ordered locus">RBRH_04101</name>
</gene>
<reference evidence="1 2" key="1">
    <citation type="journal article" date="2011" name="J. Bacteriol.">
        <title>Complete genome sequence of Burkholderia rhizoxinica, an endosymbiont of Rhizopus microsporus.</title>
        <authorList>
            <person name="Lackner G."/>
            <person name="Moebius N."/>
            <person name="Partida-Martinez L."/>
            <person name="Hertweck C."/>
        </authorList>
    </citation>
    <scope>NUCLEOTIDE SEQUENCE [LARGE SCALE GENOMIC DNA]</scope>
    <source>
        <strain evidence="2">DSM 19002 / CIP 109453 / HKI 454</strain>
    </source>
</reference>
<evidence type="ECO:0000313" key="2">
    <source>
        <dbReference type="Proteomes" id="UP000007437"/>
    </source>
</evidence>
<proteinExistence type="predicted"/>
<dbReference type="EMBL" id="FR687359">
    <property type="protein sequence ID" value="CBW75960.1"/>
    <property type="molecule type" value="Genomic_DNA"/>
</dbReference>
<accession>E5AL03</accession>
<evidence type="ECO:0000313" key="1">
    <source>
        <dbReference type="EMBL" id="CBW75960.1"/>
    </source>
</evidence>
<name>E5AL03_MYCRK</name>